<accession>A0AAE1D9K5</accession>
<sequence>MARLSVNPTIGLTHQPTVTTAVERPRPAGWLRYSDRVPELNLSQYSSRNVHRCGEVQAPWVLVKRDGLGFP</sequence>
<proteinExistence type="predicted"/>
<reference evidence="1" key="1">
    <citation type="journal article" date="2023" name="G3 (Bethesda)">
        <title>A reference genome for the long-term kleptoplast-retaining sea slug Elysia crispata morphotype clarki.</title>
        <authorList>
            <person name="Eastman K.E."/>
            <person name="Pendleton A.L."/>
            <person name="Shaikh M.A."/>
            <person name="Suttiyut T."/>
            <person name="Ogas R."/>
            <person name="Tomko P."/>
            <person name="Gavelis G."/>
            <person name="Widhalm J.R."/>
            <person name="Wisecaver J.H."/>
        </authorList>
    </citation>
    <scope>NUCLEOTIDE SEQUENCE</scope>
    <source>
        <strain evidence="1">ECLA1</strain>
    </source>
</reference>
<gene>
    <name evidence="1" type="ORF">RRG08_015466</name>
</gene>
<evidence type="ECO:0000313" key="1">
    <source>
        <dbReference type="EMBL" id="KAK3761428.1"/>
    </source>
</evidence>
<name>A0AAE1D9K5_9GAST</name>
<dbReference type="Proteomes" id="UP001283361">
    <property type="component" value="Unassembled WGS sequence"/>
</dbReference>
<comment type="caution">
    <text evidence="1">The sequence shown here is derived from an EMBL/GenBank/DDBJ whole genome shotgun (WGS) entry which is preliminary data.</text>
</comment>
<protein>
    <submittedName>
        <fullName evidence="1">Uncharacterized protein</fullName>
    </submittedName>
</protein>
<dbReference type="AlphaFoldDB" id="A0AAE1D9K5"/>
<feature type="non-terminal residue" evidence="1">
    <location>
        <position position="71"/>
    </location>
</feature>
<keyword evidence="2" id="KW-1185">Reference proteome</keyword>
<organism evidence="1 2">
    <name type="scientific">Elysia crispata</name>
    <name type="common">lettuce slug</name>
    <dbReference type="NCBI Taxonomy" id="231223"/>
    <lineage>
        <taxon>Eukaryota</taxon>
        <taxon>Metazoa</taxon>
        <taxon>Spiralia</taxon>
        <taxon>Lophotrochozoa</taxon>
        <taxon>Mollusca</taxon>
        <taxon>Gastropoda</taxon>
        <taxon>Heterobranchia</taxon>
        <taxon>Euthyneura</taxon>
        <taxon>Panpulmonata</taxon>
        <taxon>Sacoglossa</taxon>
        <taxon>Placobranchoidea</taxon>
        <taxon>Plakobranchidae</taxon>
        <taxon>Elysia</taxon>
    </lineage>
</organism>
<dbReference type="EMBL" id="JAWDGP010004899">
    <property type="protein sequence ID" value="KAK3761428.1"/>
    <property type="molecule type" value="Genomic_DNA"/>
</dbReference>
<evidence type="ECO:0000313" key="2">
    <source>
        <dbReference type="Proteomes" id="UP001283361"/>
    </source>
</evidence>